<sequence length="144" mass="14629">MNTFVKITALSALTFSSMNAFAVSDTFDATLEVKQAITMTRTSNLDFGIITSDRTTDVVIAQGDAGAATFTIDGGAGEVVDVAIASTNLVNGANNVAATFDFSPTLTLTGGTAELKIGGTAEVSTATLVAGTYSASVPVDVTYQ</sequence>
<dbReference type="AlphaFoldDB" id="A0AAE9N290"/>
<feature type="chain" id="PRO_5042041871" evidence="1">
    <location>
        <begin position="23"/>
        <end position="144"/>
    </location>
</feature>
<dbReference type="Proteomes" id="UP001058687">
    <property type="component" value="Chromosome 2"/>
</dbReference>
<evidence type="ECO:0000313" key="2">
    <source>
        <dbReference type="EMBL" id="UTZ29430.1"/>
    </source>
</evidence>
<gene>
    <name evidence="2" type="ORF">HB761_22765</name>
</gene>
<accession>A0AAE9N290</accession>
<keyword evidence="1" id="KW-0732">Signal</keyword>
<dbReference type="RefSeq" id="WP_255941890.1">
    <property type="nucleotide sequence ID" value="NZ_CP050468.1"/>
</dbReference>
<evidence type="ECO:0000313" key="3">
    <source>
        <dbReference type="Proteomes" id="UP001058687"/>
    </source>
</evidence>
<dbReference type="Pfam" id="PF14352">
    <property type="entry name" value="DUF4402"/>
    <property type="match status" value="1"/>
</dbReference>
<protein>
    <submittedName>
        <fullName evidence="2">DUF4402 domain-containing protein</fullName>
    </submittedName>
</protein>
<reference evidence="2" key="1">
    <citation type="submission" date="2020-03" db="EMBL/GenBank/DDBJ databases">
        <title>Five strains of Vibrio campbellii isolated from Mariana Trench.</title>
        <authorList>
            <person name="Liang J."/>
            <person name="Zhang X.-H."/>
        </authorList>
    </citation>
    <scope>NUCLEOTIDE SEQUENCE</scope>
    <source>
        <strain evidence="2">LJC014</strain>
    </source>
</reference>
<evidence type="ECO:0000256" key="1">
    <source>
        <dbReference type="SAM" id="SignalP"/>
    </source>
</evidence>
<organism evidence="2 3">
    <name type="scientific">Vibrio campbellii</name>
    <dbReference type="NCBI Taxonomy" id="680"/>
    <lineage>
        <taxon>Bacteria</taxon>
        <taxon>Pseudomonadati</taxon>
        <taxon>Pseudomonadota</taxon>
        <taxon>Gammaproteobacteria</taxon>
        <taxon>Vibrionales</taxon>
        <taxon>Vibrionaceae</taxon>
        <taxon>Vibrio</taxon>
    </lineage>
</organism>
<proteinExistence type="predicted"/>
<name>A0AAE9N290_9VIBR</name>
<dbReference type="InterPro" id="IPR025514">
    <property type="entry name" value="DUF4402"/>
</dbReference>
<feature type="signal peptide" evidence="1">
    <location>
        <begin position="1"/>
        <end position="22"/>
    </location>
</feature>
<dbReference type="EMBL" id="CP050468">
    <property type="protein sequence ID" value="UTZ29430.1"/>
    <property type="molecule type" value="Genomic_DNA"/>
</dbReference>